<dbReference type="InterPro" id="IPR038275">
    <property type="entry name" value="Nuf2_N_sf"/>
</dbReference>
<gene>
    <name evidence="11" type="ORF">TIFTF001_001406</name>
</gene>
<sequence length="472" mass="54429">MSKYVYPRMPRSEIVSILANAQIVEISENDLLKPNTEFISELYIRILIFVDFLNEEDHGQVEFDALEQLENPDLHVDSAKVVKLCNRMKEVMASLECPKRFTLKDLIKPDTDRTELFISALLNYCVHKDAKMELLSSMFNELTLLREQRQEWEDKITELNAEIAKYNEARERELPLVQAVDVKVKELHQTIAGLNNHQASLRASLRKLKEKNGELDGKISSAEFALVQSVQENANLRSKVVQSPEKLQRTLEEKKSVREEAKNKERLAMQSFQEKTATVEVYSKVLKKMKKCFDQMQAIQEQDIRPHAENCQSYNGGAELKILVNSAKSVDKEYKALRAKLSDEVVLDKSLEAKLLERQGRLEELEETKKQLEKERDVRCEEAFKKFNQVKMEVESQRRDLEARQKNVEAVVSKVDAVTSKSKSVKEASVAQQQELLLKCEEVVKEFQEYNNRLCNSVPMDLAKRMGCIAVD</sequence>
<dbReference type="PANTHER" id="PTHR48441">
    <property type="match status" value="1"/>
</dbReference>
<reference evidence="11" key="1">
    <citation type="submission" date="2023-07" db="EMBL/GenBank/DDBJ databases">
        <title>draft genome sequence of fig (Ficus carica).</title>
        <authorList>
            <person name="Takahashi T."/>
            <person name="Nishimura K."/>
        </authorList>
    </citation>
    <scope>NUCLEOTIDE SEQUENCE</scope>
</reference>
<dbReference type="EMBL" id="BTGU01000001">
    <property type="protein sequence ID" value="GMN26713.1"/>
    <property type="molecule type" value="Genomic_DNA"/>
</dbReference>
<evidence type="ECO:0000313" key="11">
    <source>
        <dbReference type="EMBL" id="GMN26713.1"/>
    </source>
</evidence>
<feature type="domain" description="Kinetochore protein Nuf2 N-terminal" evidence="10">
    <location>
        <begin position="3"/>
        <end position="142"/>
    </location>
</feature>
<proteinExistence type="inferred from homology"/>
<evidence type="ECO:0000313" key="12">
    <source>
        <dbReference type="Proteomes" id="UP001187192"/>
    </source>
</evidence>
<keyword evidence="4" id="KW-0132">Cell division</keyword>
<evidence type="ECO:0000256" key="7">
    <source>
        <dbReference type="ARBA" id="ARBA00023306"/>
    </source>
</evidence>
<dbReference type="Pfam" id="PF03800">
    <property type="entry name" value="Nuf2"/>
    <property type="match status" value="1"/>
</dbReference>
<keyword evidence="5" id="KW-0498">Mitosis</keyword>
<evidence type="ECO:0000256" key="4">
    <source>
        <dbReference type="ARBA" id="ARBA00022618"/>
    </source>
</evidence>
<dbReference type="Proteomes" id="UP001187192">
    <property type="component" value="Unassembled WGS sequence"/>
</dbReference>
<keyword evidence="7" id="KW-0131">Cell cycle</keyword>
<organism evidence="11 12">
    <name type="scientific">Ficus carica</name>
    <name type="common">Common fig</name>
    <dbReference type="NCBI Taxonomy" id="3494"/>
    <lineage>
        <taxon>Eukaryota</taxon>
        <taxon>Viridiplantae</taxon>
        <taxon>Streptophyta</taxon>
        <taxon>Embryophyta</taxon>
        <taxon>Tracheophyta</taxon>
        <taxon>Spermatophyta</taxon>
        <taxon>Magnoliopsida</taxon>
        <taxon>eudicotyledons</taxon>
        <taxon>Gunneridae</taxon>
        <taxon>Pentapetalae</taxon>
        <taxon>rosids</taxon>
        <taxon>fabids</taxon>
        <taxon>Rosales</taxon>
        <taxon>Moraceae</taxon>
        <taxon>Ficeae</taxon>
        <taxon>Ficus</taxon>
    </lineage>
</organism>
<dbReference type="AlphaFoldDB" id="A0AA87ZHW3"/>
<protein>
    <recommendedName>
        <fullName evidence="10">Kinetochore protein Nuf2 N-terminal domain-containing protein</fullName>
    </recommendedName>
</protein>
<keyword evidence="8" id="KW-0137">Centromere</keyword>
<dbReference type="PANTHER" id="PTHR48441:SF1">
    <property type="entry name" value="NT-3"/>
    <property type="match status" value="1"/>
</dbReference>
<evidence type="ECO:0000256" key="9">
    <source>
        <dbReference type="SAM" id="Coils"/>
    </source>
</evidence>
<comment type="caution">
    <text evidence="11">The sequence shown here is derived from an EMBL/GenBank/DDBJ whole genome shotgun (WGS) entry which is preliminary data.</text>
</comment>
<dbReference type="InterPro" id="IPR005549">
    <property type="entry name" value="Kinetochore_Nuf2_N"/>
</dbReference>
<evidence type="ECO:0000256" key="8">
    <source>
        <dbReference type="ARBA" id="ARBA00023328"/>
    </source>
</evidence>
<dbReference type="GO" id="GO:0031262">
    <property type="term" value="C:Ndc80 complex"/>
    <property type="evidence" value="ECO:0007669"/>
    <property type="project" value="InterPro"/>
</dbReference>
<dbReference type="GO" id="GO:0051301">
    <property type="term" value="P:cell division"/>
    <property type="evidence" value="ECO:0007669"/>
    <property type="project" value="UniProtKB-KW"/>
</dbReference>
<name>A0AA87ZHW3_FICCA</name>
<accession>A0AA87ZHW3</accession>
<comment type="similarity">
    <text evidence="2">Belongs to the NUF2 family.</text>
</comment>
<evidence type="ECO:0000256" key="2">
    <source>
        <dbReference type="ARBA" id="ARBA00005498"/>
    </source>
</evidence>
<evidence type="ECO:0000256" key="1">
    <source>
        <dbReference type="ARBA" id="ARBA00004584"/>
    </source>
</evidence>
<evidence type="ECO:0000259" key="10">
    <source>
        <dbReference type="Pfam" id="PF03800"/>
    </source>
</evidence>
<feature type="coiled-coil region" evidence="9">
    <location>
        <begin position="348"/>
        <end position="411"/>
    </location>
</feature>
<evidence type="ECO:0000256" key="5">
    <source>
        <dbReference type="ARBA" id="ARBA00022776"/>
    </source>
</evidence>
<comment type="subcellular location">
    <subcellularLocation>
        <location evidence="1">Chromosome</location>
        <location evidence="1">Centromere</location>
    </subcellularLocation>
</comment>
<keyword evidence="12" id="KW-1185">Reference proteome</keyword>
<evidence type="ECO:0000256" key="3">
    <source>
        <dbReference type="ARBA" id="ARBA00022454"/>
    </source>
</evidence>
<dbReference type="Gene3D" id="1.10.418.60">
    <property type="entry name" value="Ncd80 complex, Nuf2 subunit"/>
    <property type="match status" value="1"/>
</dbReference>
<keyword evidence="3" id="KW-0158">Chromosome</keyword>
<evidence type="ECO:0000256" key="6">
    <source>
        <dbReference type="ARBA" id="ARBA00023054"/>
    </source>
</evidence>
<feature type="coiled-coil region" evidence="9">
    <location>
        <begin position="135"/>
        <end position="211"/>
    </location>
</feature>
<keyword evidence="6 9" id="KW-0175">Coiled coil</keyword>